<gene>
    <name evidence="3" type="ORF">MUO15_12500</name>
</gene>
<dbReference type="Proteomes" id="UP000830326">
    <property type="component" value="Chromosome"/>
</dbReference>
<dbReference type="Gene3D" id="3.20.20.80">
    <property type="entry name" value="Glycosidases"/>
    <property type="match status" value="1"/>
</dbReference>
<dbReference type="EMBL" id="CP095075">
    <property type="protein sequence ID" value="UOR10498.1"/>
    <property type="molecule type" value="Genomic_DNA"/>
</dbReference>
<evidence type="ECO:0000256" key="1">
    <source>
        <dbReference type="SAM" id="MobiDB-lite"/>
    </source>
</evidence>
<feature type="domain" description="Rv2525c-like glycoside hydrolase-like" evidence="2">
    <location>
        <begin position="87"/>
        <end position="224"/>
    </location>
</feature>
<evidence type="ECO:0000313" key="3">
    <source>
        <dbReference type="EMBL" id="UOR10498.1"/>
    </source>
</evidence>
<feature type="compositionally biased region" description="Low complexity" evidence="1">
    <location>
        <begin position="25"/>
        <end position="59"/>
    </location>
</feature>
<dbReference type="SUPFAM" id="SSF51445">
    <property type="entry name" value="(Trans)glycosidases"/>
    <property type="match status" value="1"/>
</dbReference>
<dbReference type="Pfam" id="PF08924">
    <property type="entry name" value="Rv2525c_GlyHyd-like"/>
    <property type="match status" value="1"/>
</dbReference>
<dbReference type="InterPro" id="IPR015020">
    <property type="entry name" value="Rv2525c-like_Glyco_Hydro-like"/>
</dbReference>
<dbReference type="RefSeq" id="WP_245029607.1">
    <property type="nucleotide sequence ID" value="NZ_CP095075.1"/>
</dbReference>
<dbReference type="InterPro" id="IPR017853">
    <property type="entry name" value="GH"/>
</dbReference>
<proteinExistence type="predicted"/>
<organism evidence="3 4">
    <name type="scientific">Halobacillus amylolyticus</name>
    <dbReference type="NCBI Taxonomy" id="2932259"/>
    <lineage>
        <taxon>Bacteria</taxon>
        <taxon>Bacillati</taxon>
        <taxon>Bacillota</taxon>
        <taxon>Bacilli</taxon>
        <taxon>Bacillales</taxon>
        <taxon>Bacillaceae</taxon>
        <taxon>Halobacillus</taxon>
    </lineage>
</organism>
<name>A0ABY4H7S2_9BACI</name>
<protein>
    <submittedName>
        <fullName evidence="3">DUF1906 domain-containing protein</fullName>
    </submittedName>
</protein>
<accession>A0ABY4H7S2</accession>
<feature type="region of interest" description="Disordered" evidence="1">
    <location>
        <begin position="14"/>
        <end position="59"/>
    </location>
</feature>
<evidence type="ECO:0000313" key="4">
    <source>
        <dbReference type="Proteomes" id="UP000830326"/>
    </source>
</evidence>
<reference evidence="3" key="1">
    <citation type="submission" date="2022-04" db="EMBL/GenBank/DDBJ databases">
        <title>Halobacillus sp. isolated from saltern.</title>
        <authorList>
            <person name="Won M."/>
            <person name="Lee C.-M."/>
            <person name="Woen H.-Y."/>
            <person name="Kwon S.-W."/>
        </authorList>
    </citation>
    <scope>NUCLEOTIDE SEQUENCE</scope>
    <source>
        <strain evidence="3">SSHM10-5</strain>
    </source>
</reference>
<keyword evidence="4" id="KW-1185">Reference proteome</keyword>
<sequence>MVIYTKLLTVPNNIANNVNGHKQDSNNNDNEGDNNQSNNQDNNTDNTNGNNNNESSGNELVWGVDSASLTTDNLLACVQENYGTPEIWGRYLGDKEGVSTGITPEEVDLLHSNDIKILVIWNHFTDATGFENGQNVAREAIQKAQEDGVPEGVALFADIEPTYPVDSDFIRGWYQVMSESEYNPGIYGSFDSDTPLYQAFQQASETNAEIKENTYIWTAVPKVGITTEANAPDYQPSAPEDGLIAGWQYGIEAQTCNIDTNLFNSNVLDGVLW</sequence>
<evidence type="ECO:0000259" key="2">
    <source>
        <dbReference type="Pfam" id="PF08924"/>
    </source>
</evidence>